<evidence type="ECO:0000256" key="1">
    <source>
        <dbReference type="SAM" id="SignalP"/>
    </source>
</evidence>
<organism evidence="2 3">
    <name type="scientific">Lactarius akahatsu</name>
    <dbReference type="NCBI Taxonomy" id="416441"/>
    <lineage>
        <taxon>Eukaryota</taxon>
        <taxon>Fungi</taxon>
        <taxon>Dikarya</taxon>
        <taxon>Basidiomycota</taxon>
        <taxon>Agaricomycotina</taxon>
        <taxon>Agaricomycetes</taxon>
        <taxon>Russulales</taxon>
        <taxon>Russulaceae</taxon>
        <taxon>Lactarius</taxon>
    </lineage>
</organism>
<dbReference type="PANTHER" id="PTHR37487">
    <property type="entry name" value="CHROMOSOME 1, WHOLE GENOME SHOTGUN SEQUENCE"/>
    <property type="match status" value="1"/>
</dbReference>
<dbReference type="Proteomes" id="UP001201163">
    <property type="component" value="Unassembled WGS sequence"/>
</dbReference>
<reference evidence="2" key="1">
    <citation type="submission" date="2022-01" db="EMBL/GenBank/DDBJ databases">
        <title>Comparative genomics reveals a dynamic genome evolution in the ectomycorrhizal milk-cap (Lactarius) mushrooms.</title>
        <authorList>
            <consortium name="DOE Joint Genome Institute"/>
            <person name="Lebreton A."/>
            <person name="Tang N."/>
            <person name="Kuo A."/>
            <person name="LaButti K."/>
            <person name="Drula E."/>
            <person name="Barry K."/>
            <person name="Clum A."/>
            <person name="Lipzen A."/>
            <person name="Mousain D."/>
            <person name="Ng V."/>
            <person name="Wang R."/>
            <person name="Wang X."/>
            <person name="Dai Y."/>
            <person name="Henrissat B."/>
            <person name="Grigoriev I.V."/>
            <person name="Guerin-Laguette A."/>
            <person name="Yu F."/>
            <person name="Martin F.M."/>
        </authorList>
    </citation>
    <scope>NUCLEOTIDE SEQUENCE</scope>
    <source>
        <strain evidence="2">QP</strain>
    </source>
</reference>
<protein>
    <recommendedName>
        <fullName evidence="4">Secreted protein</fullName>
    </recommendedName>
</protein>
<keyword evidence="1" id="KW-0732">Signal</keyword>
<name>A0AAD4LKB3_9AGAM</name>
<proteinExistence type="predicted"/>
<gene>
    <name evidence="2" type="ORF">EDB92DRAFT_1946472</name>
</gene>
<dbReference type="AlphaFoldDB" id="A0AAD4LKB3"/>
<feature type="chain" id="PRO_5042292357" description="Secreted protein" evidence="1">
    <location>
        <begin position="23"/>
        <end position="110"/>
    </location>
</feature>
<dbReference type="EMBL" id="JAKELL010000030">
    <property type="protein sequence ID" value="KAH8990521.1"/>
    <property type="molecule type" value="Genomic_DNA"/>
</dbReference>
<evidence type="ECO:0008006" key="4">
    <source>
        <dbReference type="Google" id="ProtNLM"/>
    </source>
</evidence>
<sequence>MPTTPTLISVLLLFLAASAVHAEFSVQTPEFTQCALAQFSWDQTKGPYNVIIANQTDPADLGDHDSTSLSWNVTIPSGWNVMISVEDAEGKEAWSRPITVKPSNNTSCLH</sequence>
<evidence type="ECO:0000313" key="3">
    <source>
        <dbReference type="Proteomes" id="UP001201163"/>
    </source>
</evidence>
<dbReference type="PANTHER" id="PTHR37487:SF3">
    <property type="entry name" value="CLEAVAGE_POLYADENYLATION SPECIFICITY FACTOR A SUBUNIT N-TERMINAL DOMAIN-CONTAINING PROTEIN"/>
    <property type="match status" value="1"/>
</dbReference>
<feature type="signal peptide" evidence="1">
    <location>
        <begin position="1"/>
        <end position="22"/>
    </location>
</feature>
<evidence type="ECO:0000313" key="2">
    <source>
        <dbReference type="EMBL" id="KAH8990521.1"/>
    </source>
</evidence>
<comment type="caution">
    <text evidence="2">The sequence shown here is derived from an EMBL/GenBank/DDBJ whole genome shotgun (WGS) entry which is preliminary data.</text>
</comment>
<keyword evidence="3" id="KW-1185">Reference proteome</keyword>
<accession>A0AAD4LKB3</accession>